<comment type="catalytic activity">
    <reaction evidence="7">
        <text>L-tyrosine + O2 = L-dopaquinone + H2O</text>
        <dbReference type="Rhea" id="RHEA:18117"/>
        <dbReference type="ChEBI" id="CHEBI:15377"/>
        <dbReference type="ChEBI" id="CHEBI:15379"/>
        <dbReference type="ChEBI" id="CHEBI:57924"/>
        <dbReference type="ChEBI" id="CHEBI:58315"/>
        <dbReference type="EC" id="1.14.18.1"/>
    </reaction>
</comment>
<dbReference type="AlphaFoldDB" id="A0A8H5SQH1"/>
<dbReference type="Pfam" id="PF00264">
    <property type="entry name" value="Tyrosinase"/>
    <property type="match status" value="1"/>
</dbReference>
<keyword evidence="4" id="KW-0186">Copper</keyword>
<evidence type="ECO:0000256" key="5">
    <source>
        <dbReference type="ARBA" id="ARBA00023101"/>
    </source>
</evidence>
<dbReference type="OrthoDB" id="6132182at2759"/>
<dbReference type="Gene3D" id="1.10.1280.10">
    <property type="entry name" value="Di-copper center containing domain from catechol oxidase"/>
    <property type="match status" value="1"/>
</dbReference>
<evidence type="ECO:0000259" key="9">
    <source>
        <dbReference type="PROSITE" id="PS00498"/>
    </source>
</evidence>
<dbReference type="InterPro" id="IPR008922">
    <property type="entry name" value="Di-copper_centre_dom_sf"/>
</dbReference>
<dbReference type="PANTHER" id="PTHR11474">
    <property type="entry name" value="TYROSINASE FAMILY MEMBER"/>
    <property type="match status" value="1"/>
</dbReference>
<evidence type="ECO:0000259" key="8">
    <source>
        <dbReference type="PROSITE" id="PS00497"/>
    </source>
</evidence>
<evidence type="ECO:0000256" key="3">
    <source>
        <dbReference type="ARBA" id="ARBA00022723"/>
    </source>
</evidence>
<evidence type="ECO:0000256" key="6">
    <source>
        <dbReference type="ARBA" id="ARBA00048233"/>
    </source>
</evidence>
<dbReference type="PROSITE" id="PS00497">
    <property type="entry name" value="TYROSINASE_1"/>
    <property type="match status" value="1"/>
</dbReference>
<dbReference type="PRINTS" id="PR00092">
    <property type="entry name" value="TYROSINASE"/>
</dbReference>
<dbReference type="GO" id="GO:0042438">
    <property type="term" value="P:melanin biosynthetic process"/>
    <property type="evidence" value="ECO:0007669"/>
    <property type="project" value="UniProtKB-KW"/>
</dbReference>
<gene>
    <name evidence="10" type="ORF">FHETE_11212</name>
</gene>
<evidence type="ECO:0000256" key="1">
    <source>
        <dbReference type="ARBA" id="ARBA00009928"/>
    </source>
</evidence>
<sequence length="529" mass="60199">MRVRHSLQELCIRYENGDRILLENLIRAFRVIQSLPVNHEDSFFKIAGYHGEPFVREEPKNPDWWGGYCQHQTVLFPTWHRAYVYRLENALRNALPEAKDLAIPFWDECISYGTDDAPIPWIVTAKQLLFPVDGKTDNPLCSYKLQQGLVDDHNLKDPHRYNKPVDYQTVRYPLSGLVGNAKDKKKTEDHNSQYQNHEGNTKILNNNIKQWMDGTVEIKPDGNPKTKIPDTYSVFSRFQICLQAENYTIFSNKASMGQWIEERHQKPYYGVSLEEPHNAIHLAVGGFYQEGEYNASPIPGANGDMGENETAAFDPIFFLHHAFIDYTFWQWQLRHKCTTAGSLTIEAGKKGTTSMGNPVFKKGTTLDTDSPLAPFKQPNNEFYTSKDVTDIEKQLDYTYGPGSLDLFRTQGHYTLPADSGAHILHIYNISRSDYSGSFVIRTSVDLPNGNTVEIGREAVLSRWNVAGCANCQGHLNEDSFIAIDKDTMDILKGGEQDLQNIKFKVEIQSREVGGGWLGKPQHEPLVEFL</sequence>
<dbReference type="PROSITE" id="PS00498">
    <property type="entry name" value="TYROSINASE_2"/>
    <property type="match status" value="1"/>
</dbReference>
<keyword evidence="5" id="KW-0470">Melanin biosynthesis</keyword>
<evidence type="ECO:0000313" key="10">
    <source>
        <dbReference type="EMBL" id="KAF5655215.1"/>
    </source>
</evidence>
<dbReference type="InterPro" id="IPR050316">
    <property type="entry name" value="Tyrosinase/Hemocyanin"/>
</dbReference>
<name>A0A8H5SQH1_FUSHE</name>
<comment type="catalytic activity">
    <reaction evidence="6">
        <text>2 L-dopa + O2 = 2 L-dopaquinone + 2 H2O</text>
        <dbReference type="Rhea" id="RHEA:34287"/>
        <dbReference type="ChEBI" id="CHEBI:15377"/>
        <dbReference type="ChEBI" id="CHEBI:15379"/>
        <dbReference type="ChEBI" id="CHEBI:57504"/>
        <dbReference type="ChEBI" id="CHEBI:57924"/>
        <dbReference type="EC" id="1.14.18.1"/>
    </reaction>
</comment>
<evidence type="ECO:0000256" key="4">
    <source>
        <dbReference type="ARBA" id="ARBA00023008"/>
    </source>
</evidence>
<dbReference type="EMBL" id="JAAGWQ010000444">
    <property type="protein sequence ID" value="KAF5655215.1"/>
    <property type="molecule type" value="Genomic_DNA"/>
</dbReference>
<feature type="domain" description="Tyrosinase copper-binding" evidence="9">
    <location>
        <begin position="314"/>
        <end position="325"/>
    </location>
</feature>
<dbReference type="EC" id="1.14.18.1" evidence="2"/>
<evidence type="ECO:0000313" key="11">
    <source>
        <dbReference type="Proteomes" id="UP000567885"/>
    </source>
</evidence>
<dbReference type="GO" id="GO:0046872">
    <property type="term" value="F:metal ion binding"/>
    <property type="evidence" value="ECO:0007669"/>
    <property type="project" value="UniProtKB-KW"/>
</dbReference>
<organism evidence="10 11">
    <name type="scientific">Fusarium heterosporum</name>
    <dbReference type="NCBI Taxonomy" id="42747"/>
    <lineage>
        <taxon>Eukaryota</taxon>
        <taxon>Fungi</taxon>
        <taxon>Dikarya</taxon>
        <taxon>Ascomycota</taxon>
        <taxon>Pezizomycotina</taxon>
        <taxon>Sordariomycetes</taxon>
        <taxon>Hypocreomycetidae</taxon>
        <taxon>Hypocreales</taxon>
        <taxon>Nectriaceae</taxon>
        <taxon>Fusarium</taxon>
        <taxon>Fusarium heterosporum species complex</taxon>
    </lineage>
</organism>
<comment type="similarity">
    <text evidence="1">Belongs to the tyrosinase family.</text>
</comment>
<accession>A0A8H5SQH1</accession>
<evidence type="ECO:0000256" key="7">
    <source>
        <dbReference type="ARBA" id="ARBA00048881"/>
    </source>
</evidence>
<dbReference type="GO" id="GO:0004503">
    <property type="term" value="F:tyrosinase activity"/>
    <property type="evidence" value="ECO:0007669"/>
    <property type="project" value="UniProtKB-EC"/>
</dbReference>
<dbReference type="PANTHER" id="PTHR11474:SF76">
    <property type="entry name" value="SHKT DOMAIN-CONTAINING PROTEIN"/>
    <property type="match status" value="1"/>
</dbReference>
<reference evidence="10 11" key="1">
    <citation type="submission" date="2020-05" db="EMBL/GenBank/DDBJ databases">
        <title>Identification and distribution of gene clusters putatively required for synthesis of sphingolipid metabolism inhibitors in phylogenetically diverse species of the filamentous fungus Fusarium.</title>
        <authorList>
            <person name="Kim H.-S."/>
            <person name="Busman M."/>
            <person name="Brown D.W."/>
            <person name="Divon H."/>
            <person name="Uhlig S."/>
            <person name="Proctor R.H."/>
        </authorList>
    </citation>
    <scope>NUCLEOTIDE SEQUENCE [LARGE SCALE GENOMIC DNA]</scope>
    <source>
        <strain evidence="10 11">NRRL 20693</strain>
    </source>
</reference>
<proteinExistence type="inferred from homology"/>
<keyword evidence="11" id="KW-1185">Reference proteome</keyword>
<dbReference type="Proteomes" id="UP000567885">
    <property type="component" value="Unassembled WGS sequence"/>
</dbReference>
<evidence type="ECO:0000256" key="2">
    <source>
        <dbReference type="ARBA" id="ARBA00011906"/>
    </source>
</evidence>
<feature type="domain" description="Tyrosinase copper-binding" evidence="8">
    <location>
        <begin position="71"/>
        <end position="88"/>
    </location>
</feature>
<dbReference type="SUPFAM" id="SSF48056">
    <property type="entry name" value="Di-copper centre-containing domain"/>
    <property type="match status" value="1"/>
</dbReference>
<protein>
    <recommendedName>
        <fullName evidence="2">tyrosinase</fullName>
        <ecNumber evidence="2">1.14.18.1</ecNumber>
    </recommendedName>
</protein>
<dbReference type="InterPro" id="IPR002227">
    <property type="entry name" value="Tyrosinase_Cu-bd"/>
</dbReference>
<keyword evidence="3" id="KW-0479">Metal-binding</keyword>
<comment type="caution">
    <text evidence="10">The sequence shown here is derived from an EMBL/GenBank/DDBJ whole genome shotgun (WGS) entry which is preliminary data.</text>
</comment>